<evidence type="ECO:0000313" key="3">
    <source>
        <dbReference type="Proteomes" id="UP000315783"/>
    </source>
</evidence>
<dbReference type="Proteomes" id="UP000315783">
    <property type="component" value="Unassembled WGS sequence"/>
</dbReference>
<keyword evidence="3" id="KW-1185">Reference proteome</keyword>
<name>A0A545V7E2_9HYPO</name>
<accession>A0A545V7E2</accession>
<protein>
    <submittedName>
        <fullName evidence="2">Uncharacterized protein</fullName>
    </submittedName>
</protein>
<sequence length="220" mass="24224">MMALGLSSPWLWQHFLRHCAGRSEVGALSGTPLCSIGNYLHHFPTRGRELFPAVVKDLETVKQARYPHKPAHDWLSNVLCESHWLLDEGAAVVSPKSTLRAIEDHGLGAAVSQKLEISLQQVAQEHDIGEAAASMESDESGPRTIAESDPEGTPNVPYADDSKTSNQNTGFRALVATVVSTPWLSLDTGLFFMTLYRHNEPPLEAEWAGHGFDVVSERQW</sequence>
<evidence type="ECO:0000256" key="1">
    <source>
        <dbReference type="SAM" id="MobiDB-lite"/>
    </source>
</evidence>
<reference evidence="2 3" key="1">
    <citation type="journal article" date="2019" name="Appl. Microbiol. Biotechnol.">
        <title>Genome sequence of Isaria javanica and comparative genome analysis insights into family S53 peptidase evolution in fungal entomopathogens.</title>
        <authorList>
            <person name="Lin R."/>
            <person name="Zhang X."/>
            <person name="Xin B."/>
            <person name="Zou M."/>
            <person name="Gao Y."/>
            <person name="Qin F."/>
            <person name="Hu Q."/>
            <person name="Xie B."/>
            <person name="Cheng X."/>
        </authorList>
    </citation>
    <scope>NUCLEOTIDE SEQUENCE [LARGE SCALE GENOMIC DNA]</scope>
    <source>
        <strain evidence="2 3">IJ1G</strain>
    </source>
</reference>
<proteinExistence type="predicted"/>
<dbReference type="EMBL" id="SPUK01000004">
    <property type="protein sequence ID" value="TQV97631.1"/>
    <property type="molecule type" value="Genomic_DNA"/>
</dbReference>
<dbReference type="AlphaFoldDB" id="A0A545V7E2"/>
<comment type="caution">
    <text evidence="2">The sequence shown here is derived from an EMBL/GenBank/DDBJ whole genome shotgun (WGS) entry which is preliminary data.</text>
</comment>
<feature type="region of interest" description="Disordered" evidence="1">
    <location>
        <begin position="132"/>
        <end position="164"/>
    </location>
</feature>
<evidence type="ECO:0000313" key="2">
    <source>
        <dbReference type="EMBL" id="TQV97631.1"/>
    </source>
</evidence>
<gene>
    <name evidence="2" type="ORF">IF1G_03374</name>
</gene>
<organism evidence="2 3">
    <name type="scientific">Cordyceps javanica</name>
    <dbReference type="NCBI Taxonomy" id="43265"/>
    <lineage>
        <taxon>Eukaryota</taxon>
        <taxon>Fungi</taxon>
        <taxon>Dikarya</taxon>
        <taxon>Ascomycota</taxon>
        <taxon>Pezizomycotina</taxon>
        <taxon>Sordariomycetes</taxon>
        <taxon>Hypocreomycetidae</taxon>
        <taxon>Hypocreales</taxon>
        <taxon>Cordycipitaceae</taxon>
        <taxon>Cordyceps</taxon>
    </lineage>
</organism>